<dbReference type="Proteomes" id="UP001525890">
    <property type="component" value="Unassembled WGS sequence"/>
</dbReference>
<keyword evidence="3" id="KW-1185">Reference proteome</keyword>
<evidence type="ECO:0000313" key="3">
    <source>
        <dbReference type="Proteomes" id="UP001525890"/>
    </source>
</evidence>
<evidence type="ECO:0008006" key="4">
    <source>
        <dbReference type="Google" id="ProtNLM"/>
    </source>
</evidence>
<proteinExistence type="predicted"/>
<keyword evidence="1" id="KW-0175">Coiled coil</keyword>
<comment type="caution">
    <text evidence="2">The sequence shown here is derived from an EMBL/GenBank/DDBJ whole genome shotgun (WGS) entry which is preliminary data.</text>
</comment>
<accession>A0ABT2MSW6</accession>
<organism evidence="2 3">
    <name type="scientific">Laspinema palackyanum D2a</name>
    <dbReference type="NCBI Taxonomy" id="2953684"/>
    <lineage>
        <taxon>Bacteria</taxon>
        <taxon>Bacillati</taxon>
        <taxon>Cyanobacteriota</taxon>
        <taxon>Cyanophyceae</taxon>
        <taxon>Oscillatoriophycideae</taxon>
        <taxon>Oscillatoriales</taxon>
        <taxon>Laspinemataceae</taxon>
        <taxon>Laspinema</taxon>
        <taxon>Laspinema palackyanum</taxon>
    </lineage>
</organism>
<sequence>MDRSSSVEIKDSAKHLAESLQPCFKELRESAARLQHLTQVCVTDLEGAHDVWLSKPWISQAPRPEIWEQVGELSGCNFRIRHLGEQSQLESVTKINEFWSKKATQLRNKWFFDDKKKEFKKGITVFEKDGLLKELRSELEALNENFIEITQAGLKLIFQDLEAITADTLHDCITRLDQRSKENWQERINSTESKVEQKFSNPTQDLPNGIRDFTEIYNEELNNFGNQSMFGVNLDSLEKFGEKFFPILEDMIKALFADRIQVALEAIEERMTFYNELLEKQERYQQETPEQREAEKAWIEQQHQQIQQVRQGIEAILA</sequence>
<dbReference type="RefSeq" id="WP_368007405.1">
    <property type="nucleotide sequence ID" value="NZ_JAMXFF010000024.1"/>
</dbReference>
<reference evidence="2 3" key="1">
    <citation type="journal article" date="2022" name="Front. Microbiol.">
        <title>High genomic differentiation and limited gene flow indicate recent cryptic speciation within the genus Laspinema (cyanobacteria).</title>
        <authorList>
            <person name="Stanojkovic A."/>
            <person name="Skoupy S."/>
            <person name="Skaloud P."/>
            <person name="Dvorak P."/>
        </authorList>
    </citation>
    <scope>NUCLEOTIDE SEQUENCE [LARGE SCALE GENOMIC DNA]</scope>
    <source>
        <strain evidence="2 3">D2a</strain>
    </source>
</reference>
<name>A0ABT2MSW6_9CYAN</name>
<evidence type="ECO:0000313" key="2">
    <source>
        <dbReference type="EMBL" id="MCT7967844.1"/>
    </source>
</evidence>
<dbReference type="EMBL" id="JAMXFF010000024">
    <property type="protein sequence ID" value="MCT7967844.1"/>
    <property type="molecule type" value="Genomic_DNA"/>
</dbReference>
<feature type="coiled-coil region" evidence="1">
    <location>
        <begin position="125"/>
        <end position="152"/>
    </location>
</feature>
<protein>
    <recommendedName>
        <fullName evidence="4">Dynamin family protein</fullName>
    </recommendedName>
</protein>
<evidence type="ECO:0000256" key="1">
    <source>
        <dbReference type="SAM" id="Coils"/>
    </source>
</evidence>
<gene>
    <name evidence="2" type="ORF">NG799_16000</name>
</gene>